<dbReference type="Proteomes" id="UP000313359">
    <property type="component" value="Unassembled WGS sequence"/>
</dbReference>
<keyword evidence="2" id="KW-1185">Reference proteome</keyword>
<evidence type="ECO:0000313" key="1">
    <source>
        <dbReference type="EMBL" id="RPD58243.1"/>
    </source>
</evidence>
<gene>
    <name evidence="1" type="ORF">L227DRAFT_191811</name>
</gene>
<accession>A0A5C2S3P6</accession>
<evidence type="ECO:0000313" key="2">
    <source>
        <dbReference type="Proteomes" id="UP000313359"/>
    </source>
</evidence>
<name>A0A5C2S3P6_9APHY</name>
<dbReference type="AlphaFoldDB" id="A0A5C2S3P6"/>
<protein>
    <submittedName>
        <fullName evidence="1">Uncharacterized protein</fullName>
    </submittedName>
</protein>
<organism evidence="1 2">
    <name type="scientific">Lentinus tigrinus ALCF2SS1-6</name>
    <dbReference type="NCBI Taxonomy" id="1328759"/>
    <lineage>
        <taxon>Eukaryota</taxon>
        <taxon>Fungi</taxon>
        <taxon>Dikarya</taxon>
        <taxon>Basidiomycota</taxon>
        <taxon>Agaricomycotina</taxon>
        <taxon>Agaricomycetes</taxon>
        <taxon>Polyporales</taxon>
        <taxon>Polyporaceae</taxon>
        <taxon>Lentinus</taxon>
    </lineage>
</organism>
<proteinExistence type="predicted"/>
<dbReference type="EMBL" id="ML122276">
    <property type="protein sequence ID" value="RPD58243.1"/>
    <property type="molecule type" value="Genomic_DNA"/>
</dbReference>
<reference evidence="1" key="1">
    <citation type="journal article" date="2018" name="Genome Biol. Evol.">
        <title>Genomics and development of Lentinus tigrinus, a white-rot wood-decaying mushroom with dimorphic fruiting bodies.</title>
        <authorList>
            <person name="Wu B."/>
            <person name="Xu Z."/>
            <person name="Knudson A."/>
            <person name="Carlson A."/>
            <person name="Chen N."/>
            <person name="Kovaka S."/>
            <person name="LaButti K."/>
            <person name="Lipzen A."/>
            <person name="Pennachio C."/>
            <person name="Riley R."/>
            <person name="Schakwitz W."/>
            <person name="Umezawa K."/>
            <person name="Ohm R.A."/>
            <person name="Grigoriev I.V."/>
            <person name="Nagy L.G."/>
            <person name="Gibbons J."/>
            <person name="Hibbett D."/>
        </authorList>
    </citation>
    <scope>NUCLEOTIDE SEQUENCE [LARGE SCALE GENOMIC DNA]</scope>
    <source>
        <strain evidence="1">ALCF2SS1-6</strain>
    </source>
</reference>
<sequence length="148" mass="16562">MFWIPITLVKGVVAKASSERLCCGGRVSGCPAPTALHELWHRPLRTSMFATATAAAKFVGSYPDKRDSVRIFNVIISTARTCAYPWLTHYLGHHALSFESSLLHSGFLQWGNQSSRRHASREGVLNLIMDERTNDHVSSFPSKHIQNR</sequence>